<dbReference type="SUPFAM" id="SSF81301">
    <property type="entry name" value="Nucleotidyltransferase"/>
    <property type="match status" value="1"/>
</dbReference>
<sequence>MGFVSKHKVRDSKLPVYRKKLLDVMEKDLWNDDNVLAFFYGGSIGNENTDDYSDVDLRIIVRPEMIMEYISNKNTRQRNWGNVLYFEDINPCSTYTVAHYDCFIKVDTFYYTPDDIQSSVWLKNIKIIKDTDGIMADILEQSMGLTYQPSIDEFELWQSNMKRIEELCEKSIIML</sequence>
<dbReference type="EMBL" id="FOHJ01000012">
    <property type="protein sequence ID" value="SET96430.1"/>
    <property type="molecule type" value="Genomic_DNA"/>
</dbReference>
<dbReference type="AlphaFoldDB" id="A0A1I0IHF1"/>
<dbReference type="Proteomes" id="UP000199095">
    <property type="component" value="Unassembled WGS sequence"/>
</dbReference>
<evidence type="ECO:0008006" key="3">
    <source>
        <dbReference type="Google" id="ProtNLM"/>
    </source>
</evidence>
<reference evidence="2" key="1">
    <citation type="submission" date="2016-10" db="EMBL/GenBank/DDBJ databases">
        <authorList>
            <person name="Varghese N."/>
            <person name="Submissions S."/>
        </authorList>
    </citation>
    <scope>NUCLEOTIDE SEQUENCE [LARGE SCALE GENOMIC DNA]</scope>
    <source>
        <strain evidence="2">CGMCC 1.3566</strain>
    </source>
</reference>
<dbReference type="STRING" id="237682.SAMN05421676_11288"/>
<dbReference type="InterPro" id="IPR043519">
    <property type="entry name" value="NT_sf"/>
</dbReference>
<evidence type="ECO:0000313" key="2">
    <source>
        <dbReference type="Proteomes" id="UP000199095"/>
    </source>
</evidence>
<keyword evidence="2" id="KW-1185">Reference proteome</keyword>
<name>A0A1I0IHF1_9BACI</name>
<evidence type="ECO:0000313" key="1">
    <source>
        <dbReference type="EMBL" id="SET96430.1"/>
    </source>
</evidence>
<proteinExistence type="predicted"/>
<organism evidence="1 2">
    <name type="scientific">Salinibacillus kushneri</name>
    <dbReference type="NCBI Taxonomy" id="237682"/>
    <lineage>
        <taxon>Bacteria</taxon>
        <taxon>Bacillati</taxon>
        <taxon>Bacillota</taxon>
        <taxon>Bacilli</taxon>
        <taxon>Bacillales</taxon>
        <taxon>Bacillaceae</taxon>
        <taxon>Salinibacillus</taxon>
    </lineage>
</organism>
<dbReference type="Gene3D" id="3.30.460.10">
    <property type="entry name" value="Beta Polymerase, domain 2"/>
    <property type="match status" value="1"/>
</dbReference>
<accession>A0A1I0IHF1</accession>
<protein>
    <recommendedName>
        <fullName evidence="3">Nucleotidyltransferase domain-containing protein</fullName>
    </recommendedName>
</protein>
<dbReference type="RefSeq" id="WP_245732847.1">
    <property type="nucleotide sequence ID" value="NZ_FOHJ01000012.1"/>
</dbReference>
<gene>
    <name evidence="1" type="ORF">SAMN05421676_11288</name>
</gene>